<dbReference type="AlphaFoldDB" id="A0A653A6P7"/>
<keyword evidence="1" id="KW-0812">Transmembrane</keyword>
<accession>A0A653A6P7</accession>
<keyword evidence="1" id="KW-1133">Transmembrane helix</keyword>
<feature type="domain" description="FecR protein" evidence="2">
    <location>
        <begin position="128"/>
        <end position="221"/>
    </location>
</feature>
<evidence type="ECO:0000259" key="3">
    <source>
        <dbReference type="Pfam" id="PF16344"/>
    </source>
</evidence>
<evidence type="ECO:0008006" key="5">
    <source>
        <dbReference type="Google" id="ProtNLM"/>
    </source>
</evidence>
<dbReference type="Pfam" id="PF04773">
    <property type="entry name" value="FecR"/>
    <property type="match status" value="1"/>
</dbReference>
<evidence type="ECO:0000259" key="2">
    <source>
        <dbReference type="Pfam" id="PF04773"/>
    </source>
</evidence>
<reference evidence="4" key="1">
    <citation type="submission" date="2018-07" db="EMBL/GenBank/DDBJ databases">
        <authorList>
            <consortium name="Genoscope - CEA"/>
            <person name="William W."/>
        </authorList>
    </citation>
    <scope>NUCLEOTIDE SEQUENCE</scope>
    <source>
        <strain evidence="4">IK1</strain>
    </source>
</reference>
<dbReference type="PANTHER" id="PTHR30273:SF2">
    <property type="entry name" value="PROTEIN FECR"/>
    <property type="match status" value="1"/>
</dbReference>
<dbReference type="EMBL" id="UPXZ01000014">
    <property type="protein sequence ID" value="VBB43707.1"/>
    <property type="molecule type" value="Genomic_DNA"/>
</dbReference>
<dbReference type="PANTHER" id="PTHR30273">
    <property type="entry name" value="PERIPLASMIC SIGNAL SENSOR AND SIGMA FACTOR ACTIVATOR FECR-RELATED"/>
    <property type="match status" value="1"/>
</dbReference>
<dbReference type="InterPro" id="IPR006860">
    <property type="entry name" value="FecR"/>
</dbReference>
<protein>
    <recommendedName>
        <fullName evidence="5">Anti-FecI sigma factor, FecR</fullName>
    </recommendedName>
</protein>
<proteinExistence type="predicted"/>
<feature type="domain" description="Protein FecR C-terminal" evidence="3">
    <location>
        <begin position="266"/>
        <end position="331"/>
    </location>
</feature>
<keyword evidence="1" id="KW-0472">Membrane</keyword>
<evidence type="ECO:0000313" key="4">
    <source>
        <dbReference type="EMBL" id="VBB43707.1"/>
    </source>
</evidence>
<organism evidence="4">
    <name type="scientific">uncultured Paludibacter sp</name>
    <dbReference type="NCBI Taxonomy" id="497635"/>
    <lineage>
        <taxon>Bacteria</taxon>
        <taxon>Pseudomonadati</taxon>
        <taxon>Bacteroidota</taxon>
        <taxon>Bacteroidia</taxon>
        <taxon>Bacteroidales</taxon>
        <taxon>Paludibacteraceae</taxon>
        <taxon>Paludibacter</taxon>
        <taxon>environmental samples</taxon>
    </lineage>
</organism>
<dbReference type="GO" id="GO:0016989">
    <property type="term" value="F:sigma factor antagonist activity"/>
    <property type="evidence" value="ECO:0007669"/>
    <property type="project" value="TreeGrafter"/>
</dbReference>
<dbReference type="InterPro" id="IPR012373">
    <property type="entry name" value="Ferrdict_sens_TM"/>
</dbReference>
<dbReference type="FunFam" id="2.60.120.1440:FF:000001">
    <property type="entry name" value="Putative anti-sigma factor"/>
    <property type="match status" value="1"/>
</dbReference>
<sequence>MNKRINKQMNNPDKKTIDKVIEGTATKEQAREVAKWFSTTVEGQSYLSELISLDAHRLETEDFSKLIPTNIHSKDMYDEIMRRIAVKHIRNTWMKVAAILIPLFLIAGLAYYANTQVDLFGGSEYTEIYVPKGERQHIIFQDGSEAYLNSDTRLKYPTKFGIKNRKVSLNGEGYFKISKNKKRPFIVQMENTNVTVLGTMFNTKAYNEDNEMRILLDEGSIVFNVPQNNYKLIPGQQAIYDKKSGKCTIYSLSKPADESAWRNDVIVFKDTPLSDVLKTLNRKFNVEFEVKNTQSIAYSYTLTTSQASLEKVISELEKIAPVRFTIHQNKVDVFLK</sequence>
<dbReference type="InterPro" id="IPR032508">
    <property type="entry name" value="FecR_C"/>
</dbReference>
<evidence type="ECO:0000256" key="1">
    <source>
        <dbReference type="SAM" id="Phobius"/>
    </source>
</evidence>
<dbReference type="PIRSF" id="PIRSF018266">
    <property type="entry name" value="FecR"/>
    <property type="match status" value="1"/>
</dbReference>
<gene>
    <name evidence="4" type="ORF">TRIP_D210012</name>
</gene>
<feature type="transmembrane region" description="Helical" evidence="1">
    <location>
        <begin position="92"/>
        <end position="113"/>
    </location>
</feature>
<dbReference type="Gene3D" id="3.55.50.30">
    <property type="match status" value="1"/>
</dbReference>
<dbReference type="Pfam" id="PF16344">
    <property type="entry name" value="FecR_C"/>
    <property type="match status" value="1"/>
</dbReference>
<dbReference type="Gene3D" id="2.60.120.1440">
    <property type="match status" value="1"/>
</dbReference>
<name>A0A653A6P7_9BACT</name>